<proteinExistence type="predicted"/>
<name>A0ACC2SM14_9FUNG</name>
<comment type="caution">
    <text evidence="1">The sequence shown here is derived from an EMBL/GenBank/DDBJ whole genome shotgun (WGS) entry which is preliminary data.</text>
</comment>
<sequence>MEPTPLTNSSLPWSSRGYDAGDVHLAHQFLAGHCSYSAYKDHDKYRKEELLTSLLLPNSLIQVGMNWFRFIPLGSGTNSPTISTPPPSSSSLSLDNVALVLLSSVFISLSRQATKGGSSVDLASPPINYIASFAPTFIAKQELGSTIEQPAKNRPSRNNIRSSNDRGCPMGESRSFPGAIPRGEDSESFAAACETASRRRENFEDMGFEPCSDFDPQPNHPSPILGGTEISMNYPMTPLTSTVPTHTSRFSDPASAEPKANPSNRSTPSYTPRPSTTSDSACLDNSRKPPGLPPSDNNSLSTNPALRRTQKPPFVHSSFQPYPPANRIPRKINPRQTNGPQLQSQTSSSTNLVVTIPQSTHGNSRHFHYSQQPIVKNTLAPSESENTSPQGAFPPHPNPQAEPILQPTKDESPEQTFIMEESAGPTAPAPSAKRLVRRHLMPLIPLRLSCPEEPWFTIEAREFPLGVSGQLVDESERTFWDPLVEPVIPSLRPYFIATVLKLFRAQRKPGRPLDPRLGLGLGDGAEIIDDAGNEAGDNDESRAAGDTKEMSGEEARMRTTGMVARGLMELMAQYCGHNFAALDREAKVLLNQALWCLGAYQLSLGPGALKRFRARYPGPTTAQLKRTHLKHCFYYSRLFAHMWGGKVPISRLNNFDISPISIIKVLSASACHQVRRALDELDARF</sequence>
<dbReference type="Proteomes" id="UP001165960">
    <property type="component" value="Unassembled WGS sequence"/>
</dbReference>
<organism evidence="1 2">
    <name type="scientific">Entomophthora muscae</name>
    <dbReference type="NCBI Taxonomy" id="34485"/>
    <lineage>
        <taxon>Eukaryota</taxon>
        <taxon>Fungi</taxon>
        <taxon>Fungi incertae sedis</taxon>
        <taxon>Zoopagomycota</taxon>
        <taxon>Entomophthoromycotina</taxon>
        <taxon>Entomophthoromycetes</taxon>
        <taxon>Entomophthorales</taxon>
        <taxon>Entomophthoraceae</taxon>
        <taxon>Entomophthora</taxon>
    </lineage>
</organism>
<keyword evidence="2" id="KW-1185">Reference proteome</keyword>
<gene>
    <name evidence="1" type="ORF">DSO57_1001226</name>
</gene>
<protein>
    <submittedName>
        <fullName evidence="1">Uncharacterized protein</fullName>
    </submittedName>
</protein>
<evidence type="ECO:0000313" key="1">
    <source>
        <dbReference type="EMBL" id="KAJ9063320.1"/>
    </source>
</evidence>
<accession>A0ACC2SM14</accession>
<dbReference type="EMBL" id="QTSX02004973">
    <property type="protein sequence ID" value="KAJ9063320.1"/>
    <property type="molecule type" value="Genomic_DNA"/>
</dbReference>
<reference evidence="1" key="1">
    <citation type="submission" date="2022-04" db="EMBL/GenBank/DDBJ databases">
        <title>Genome of the entomopathogenic fungus Entomophthora muscae.</title>
        <authorList>
            <person name="Elya C."/>
            <person name="Lovett B.R."/>
            <person name="Lee E."/>
            <person name="Macias A.M."/>
            <person name="Hajek A.E."/>
            <person name="De Bivort B.L."/>
            <person name="Kasson M.T."/>
            <person name="De Fine Licht H.H."/>
            <person name="Stajich J.E."/>
        </authorList>
    </citation>
    <scope>NUCLEOTIDE SEQUENCE</scope>
    <source>
        <strain evidence="1">Berkeley</strain>
    </source>
</reference>
<evidence type="ECO:0000313" key="2">
    <source>
        <dbReference type="Proteomes" id="UP001165960"/>
    </source>
</evidence>